<dbReference type="SMART" id="SM00848">
    <property type="entry name" value="Inhibitor_I29"/>
    <property type="match status" value="1"/>
</dbReference>
<feature type="region of interest" description="Disordered" evidence="1">
    <location>
        <begin position="105"/>
        <end position="126"/>
    </location>
</feature>
<comment type="caution">
    <text evidence="3">The sequence shown here is derived from an EMBL/GenBank/DDBJ whole genome shotgun (WGS) entry which is preliminary data.</text>
</comment>
<dbReference type="Pfam" id="PF08246">
    <property type="entry name" value="Inhibitor_I29"/>
    <property type="match status" value="1"/>
</dbReference>
<feature type="compositionally biased region" description="Acidic residues" evidence="1">
    <location>
        <begin position="105"/>
        <end position="114"/>
    </location>
</feature>
<dbReference type="Gene3D" id="1.10.287.2250">
    <property type="match status" value="1"/>
</dbReference>
<evidence type="ECO:0000256" key="1">
    <source>
        <dbReference type="SAM" id="MobiDB-lite"/>
    </source>
</evidence>
<feature type="compositionally biased region" description="Basic and acidic residues" evidence="1">
    <location>
        <begin position="115"/>
        <end position="126"/>
    </location>
</feature>
<name>A0A3S4Q125_9MAGN</name>
<accession>A0A3S4Q125</accession>
<dbReference type="EMBL" id="QPKB01000013">
    <property type="protein sequence ID" value="RWR97393.1"/>
    <property type="molecule type" value="Genomic_DNA"/>
</dbReference>
<evidence type="ECO:0000259" key="2">
    <source>
        <dbReference type="SMART" id="SM00848"/>
    </source>
</evidence>
<dbReference type="Proteomes" id="UP000283530">
    <property type="component" value="Unassembled WGS sequence"/>
</dbReference>
<dbReference type="SUPFAM" id="SSF54001">
    <property type="entry name" value="Cysteine proteinases"/>
    <property type="match status" value="1"/>
</dbReference>
<reference evidence="3 4" key="1">
    <citation type="journal article" date="2019" name="Nat. Plants">
        <title>Stout camphor tree genome fills gaps in understanding of flowering plant genome evolution.</title>
        <authorList>
            <person name="Chaw S.M."/>
            <person name="Liu Y.C."/>
            <person name="Wu Y.W."/>
            <person name="Wang H.Y."/>
            <person name="Lin C.I."/>
            <person name="Wu C.S."/>
            <person name="Ke H.M."/>
            <person name="Chang L.Y."/>
            <person name="Hsu C.Y."/>
            <person name="Yang H.T."/>
            <person name="Sudianto E."/>
            <person name="Hsu M.H."/>
            <person name="Wu K.P."/>
            <person name="Wang L.N."/>
            <person name="Leebens-Mack J.H."/>
            <person name="Tsai I.J."/>
        </authorList>
    </citation>
    <scope>NUCLEOTIDE SEQUENCE [LARGE SCALE GENOMIC DNA]</scope>
    <source>
        <strain evidence="4">cv. Chaw 1501</strain>
        <tissue evidence="3">Young leaves</tissue>
    </source>
</reference>
<dbReference type="InterPro" id="IPR038765">
    <property type="entry name" value="Papain-like_cys_pep_sf"/>
</dbReference>
<sequence>MATEKEGTSEVFDYERSDLPMWERHEKWMASVGRVYKDEAEKARRLKTFTETVEYIESFNKQEGQTYSLGINEFTDLTPKEMRGWCIMSHWVRPGKDGEAELVEYSDNEEEDLEHLEAQSKPSTKD</sequence>
<organism evidence="3 4">
    <name type="scientific">Cinnamomum micranthum f. kanehirae</name>
    <dbReference type="NCBI Taxonomy" id="337451"/>
    <lineage>
        <taxon>Eukaryota</taxon>
        <taxon>Viridiplantae</taxon>
        <taxon>Streptophyta</taxon>
        <taxon>Embryophyta</taxon>
        <taxon>Tracheophyta</taxon>
        <taxon>Spermatophyta</taxon>
        <taxon>Magnoliopsida</taxon>
        <taxon>Magnoliidae</taxon>
        <taxon>Laurales</taxon>
        <taxon>Lauraceae</taxon>
        <taxon>Cinnamomum</taxon>
    </lineage>
</organism>
<feature type="domain" description="Cathepsin propeptide inhibitor" evidence="2">
    <location>
        <begin position="25"/>
        <end position="82"/>
    </location>
</feature>
<dbReference type="STRING" id="337451.A0A3S4Q125"/>
<evidence type="ECO:0000313" key="4">
    <source>
        <dbReference type="Proteomes" id="UP000283530"/>
    </source>
</evidence>
<proteinExistence type="predicted"/>
<protein>
    <submittedName>
        <fullName evidence="3">Ervatamin-B-like protein</fullName>
    </submittedName>
</protein>
<gene>
    <name evidence="3" type="ORF">CKAN_02682400</name>
</gene>
<dbReference type="InterPro" id="IPR013201">
    <property type="entry name" value="Prot_inhib_I29"/>
</dbReference>
<evidence type="ECO:0000313" key="3">
    <source>
        <dbReference type="EMBL" id="RWR97393.1"/>
    </source>
</evidence>
<keyword evidence="4" id="KW-1185">Reference proteome</keyword>
<dbReference type="AlphaFoldDB" id="A0A3S4Q125"/>
<dbReference type="OrthoDB" id="10253408at2759"/>